<dbReference type="EMBL" id="JACTNZ010000001">
    <property type="protein sequence ID" value="KAG5564584.1"/>
    <property type="molecule type" value="Genomic_DNA"/>
</dbReference>
<name>A0AAV6LJT6_9ERIC</name>
<organism evidence="2 3">
    <name type="scientific">Rhododendron griersonianum</name>
    <dbReference type="NCBI Taxonomy" id="479676"/>
    <lineage>
        <taxon>Eukaryota</taxon>
        <taxon>Viridiplantae</taxon>
        <taxon>Streptophyta</taxon>
        <taxon>Embryophyta</taxon>
        <taxon>Tracheophyta</taxon>
        <taxon>Spermatophyta</taxon>
        <taxon>Magnoliopsida</taxon>
        <taxon>eudicotyledons</taxon>
        <taxon>Gunneridae</taxon>
        <taxon>Pentapetalae</taxon>
        <taxon>asterids</taxon>
        <taxon>Ericales</taxon>
        <taxon>Ericaceae</taxon>
        <taxon>Ericoideae</taxon>
        <taxon>Rhodoreae</taxon>
        <taxon>Rhododendron</taxon>
    </lineage>
</organism>
<dbReference type="Proteomes" id="UP000823749">
    <property type="component" value="Chromosome 1"/>
</dbReference>
<comment type="caution">
    <text evidence="2">The sequence shown here is derived from an EMBL/GenBank/DDBJ whole genome shotgun (WGS) entry which is preliminary data.</text>
</comment>
<evidence type="ECO:0000256" key="1">
    <source>
        <dbReference type="SAM" id="MobiDB-lite"/>
    </source>
</evidence>
<proteinExistence type="predicted"/>
<gene>
    <name evidence="2" type="ORF">RHGRI_000688</name>
</gene>
<reference evidence="2" key="1">
    <citation type="submission" date="2020-08" db="EMBL/GenBank/DDBJ databases">
        <title>Plant Genome Project.</title>
        <authorList>
            <person name="Zhang R.-G."/>
        </authorList>
    </citation>
    <scope>NUCLEOTIDE SEQUENCE</scope>
    <source>
        <strain evidence="2">WSP0</strain>
        <tissue evidence="2">Leaf</tissue>
    </source>
</reference>
<accession>A0AAV6LJT6</accession>
<evidence type="ECO:0000313" key="2">
    <source>
        <dbReference type="EMBL" id="KAG5564584.1"/>
    </source>
</evidence>
<keyword evidence="3" id="KW-1185">Reference proteome</keyword>
<sequence length="137" mass="15871">MREAVSGYLLGCFDFDIQPLPSPEKTHTHYRSRCCCIRKDKRYKEGALTVWLFIRERQETKDSHDDASTGSESVKKRKVGDAGAYKKDICCQMQQSKLSNQEQVETQRILRSGLDEWRRAPYLRTADDPFCLAVGKY</sequence>
<feature type="region of interest" description="Disordered" evidence="1">
    <location>
        <begin position="59"/>
        <end position="81"/>
    </location>
</feature>
<protein>
    <submittedName>
        <fullName evidence="2">Uncharacterized protein</fullName>
    </submittedName>
</protein>
<dbReference type="AlphaFoldDB" id="A0AAV6LJT6"/>
<evidence type="ECO:0000313" key="3">
    <source>
        <dbReference type="Proteomes" id="UP000823749"/>
    </source>
</evidence>